<dbReference type="InterPro" id="IPR002347">
    <property type="entry name" value="SDR_fam"/>
</dbReference>
<dbReference type="EMBL" id="CP021111">
    <property type="protein sequence ID" value="ARP94195.1"/>
    <property type="molecule type" value="Genomic_DNA"/>
</dbReference>
<name>A0A1W6ZAC2_9BORD</name>
<evidence type="ECO:0000256" key="2">
    <source>
        <dbReference type="ARBA" id="ARBA00023002"/>
    </source>
</evidence>
<dbReference type="STRING" id="463040.CAL15_07255"/>
<comment type="similarity">
    <text evidence="1 3">Belongs to the short-chain dehydrogenases/reductases (SDR) family.</text>
</comment>
<reference evidence="4 5" key="1">
    <citation type="submission" date="2017-05" db="EMBL/GenBank/DDBJ databases">
        <title>Complete and WGS of Bordetella genogroups.</title>
        <authorList>
            <person name="Spilker T."/>
            <person name="LiPuma J."/>
        </authorList>
    </citation>
    <scope>NUCLEOTIDE SEQUENCE [LARGE SCALE GENOMIC DNA]</scope>
    <source>
        <strain evidence="4 5">AU7206</strain>
    </source>
</reference>
<proteinExistence type="inferred from homology"/>
<evidence type="ECO:0000256" key="3">
    <source>
        <dbReference type="RuleBase" id="RU000363"/>
    </source>
</evidence>
<dbReference type="NCBIfam" id="NF005495">
    <property type="entry name" value="PRK07109.1"/>
    <property type="match status" value="1"/>
</dbReference>
<dbReference type="RefSeq" id="WP_086077962.1">
    <property type="nucleotide sequence ID" value="NZ_CP021111.1"/>
</dbReference>
<dbReference type="AlphaFoldDB" id="A0A1W6ZAC2"/>
<evidence type="ECO:0000256" key="1">
    <source>
        <dbReference type="ARBA" id="ARBA00006484"/>
    </source>
</evidence>
<dbReference type="PRINTS" id="PR00080">
    <property type="entry name" value="SDRFAMILY"/>
</dbReference>
<dbReference type="InterPro" id="IPR020904">
    <property type="entry name" value="Sc_DH/Rdtase_CS"/>
</dbReference>
<protein>
    <submittedName>
        <fullName evidence="4">Short-chain dehydrogenase</fullName>
    </submittedName>
</protein>
<dbReference type="GO" id="GO:0016491">
    <property type="term" value="F:oxidoreductase activity"/>
    <property type="evidence" value="ECO:0007669"/>
    <property type="project" value="UniProtKB-KW"/>
</dbReference>
<dbReference type="PANTHER" id="PTHR44196">
    <property type="entry name" value="DEHYDROGENASE/REDUCTASE SDR FAMILY MEMBER 7B"/>
    <property type="match status" value="1"/>
</dbReference>
<dbReference type="PANTHER" id="PTHR44196:SF1">
    <property type="entry name" value="DEHYDROGENASE_REDUCTASE SDR FAMILY MEMBER 7B"/>
    <property type="match status" value="1"/>
</dbReference>
<sequence length="322" mass="34162">MQTTHRPTIVITGGSSGIGYATALAFAREGANVVLAARDAEALERAAQACRQAGAAALAVPTDVTEPDQVQALADRAVSEFGRIDVWMNNVGTGAVGRFDQVPVQAHRRVIEANLLGHVYGSHAVLPYFRRQRHGVLINMISVGGWAAGPYAASYAASKFGLRGFSESLRAELADLPEVAVCEVYPTFVDTPGLRHGANYSGKRLRPPSPMLDPREVAAAVVELGKRPRPSLMLGSVAWPARIAHGLAPDLSASITRRIMDAGFRAAEPSADTEGNLFQPSTGHDIDGGFRHDRRPRAGAAVKVGALAAAALMLARMMTRSR</sequence>
<keyword evidence="2" id="KW-0560">Oxidoreductase</keyword>
<dbReference type="OrthoDB" id="9790266at2"/>
<dbReference type="Gene3D" id="3.40.50.720">
    <property type="entry name" value="NAD(P)-binding Rossmann-like Domain"/>
    <property type="match status" value="1"/>
</dbReference>
<evidence type="ECO:0000313" key="5">
    <source>
        <dbReference type="Proteomes" id="UP000194161"/>
    </source>
</evidence>
<organism evidence="4 5">
    <name type="scientific">Bordetella genomosp. 13</name>
    <dbReference type="NCBI Taxonomy" id="463040"/>
    <lineage>
        <taxon>Bacteria</taxon>
        <taxon>Pseudomonadati</taxon>
        <taxon>Pseudomonadota</taxon>
        <taxon>Betaproteobacteria</taxon>
        <taxon>Burkholderiales</taxon>
        <taxon>Alcaligenaceae</taxon>
        <taxon>Bordetella</taxon>
    </lineage>
</organism>
<dbReference type="Proteomes" id="UP000194161">
    <property type="component" value="Chromosome"/>
</dbReference>
<dbReference type="KEGG" id="bgm:CAL15_07255"/>
<dbReference type="PRINTS" id="PR00081">
    <property type="entry name" value="GDHRDH"/>
</dbReference>
<dbReference type="Pfam" id="PF00106">
    <property type="entry name" value="adh_short"/>
    <property type="match status" value="1"/>
</dbReference>
<dbReference type="SUPFAM" id="SSF51735">
    <property type="entry name" value="NAD(P)-binding Rossmann-fold domains"/>
    <property type="match status" value="1"/>
</dbReference>
<accession>A0A1W6ZAC2</accession>
<dbReference type="PROSITE" id="PS00061">
    <property type="entry name" value="ADH_SHORT"/>
    <property type="match status" value="1"/>
</dbReference>
<gene>
    <name evidence="4" type="ORF">CAL15_07255</name>
</gene>
<dbReference type="NCBIfam" id="NF004792">
    <property type="entry name" value="PRK06139.1"/>
    <property type="match status" value="1"/>
</dbReference>
<evidence type="ECO:0000313" key="4">
    <source>
        <dbReference type="EMBL" id="ARP94195.1"/>
    </source>
</evidence>
<dbReference type="GO" id="GO:0016020">
    <property type="term" value="C:membrane"/>
    <property type="evidence" value="ECO:0007669"/>
    <property type="project" value="TreeGrafter"/>
</dbReference>
<keyword evidence="5" id="KW-1185">Reference proteome</keyword>
<dbReference type="InterPro" id="IPR036291">
    <property type="entry name" value="NAD(P)-bd_dom_sf"/>
</dbReference>